<dbReference type="EMBL" id="JABBVZ010000115">
    <property type="protein sequence ID" value="NMP24492.1"/>
    <property type="molecule type" value="Genomic_DNA"/>
</dbReference>
<dbReference type="RefSeq" id="WP_169102657.1">
    <property type="nucleotide sequence ID" value="NZ_JABBVZ010000115.1"/>
</dbReference>
<proteinExistence type="predicted"/>
<feature type="chain" id="PRO_5030592886" description="Cell wall-binding repeat-containing protein" evidence="1">
    <location>
        <begin position="31"/>
        <end position="373"/>
    </location>
</feature>
<evidence type="ECO:0000313" key="3">
    <source>
        <dbReference type="Proteomes" id="UP000533476"/>
    </source>
</evidence>
<dbReference type="Proteomes" id="UP000533476">
    <property type="component" value="Unassembled WGS sequence"/>
</dbReference>
<keyword evidence="1" id="KW-0732">Signal</keyword>
<protein>
    <recommendedName>
        <fullName evidence="4">Cell wall-binding repeat-containing protein</fullName>
    </recommendedName>
</protein>
<name>A0A7Y0L724_9FIRM</name>
<organism evidence="2 3">
    <name type="scientific">Sulfobacillus harzensis</name>
    <dbReference type="NCBI Taxonomy" id="2729629"/>
    <lineage>
        <taxon>Bacteria</taxon>
        <taxon>Bacillati</taxon>
        <taxon>Bacillota</taxon>
        <taxon>Clostridia</taxon>
        <taxon>Eubacteriales</taxon>
        <taxon>Clostridiales Family XVII. Incertae Sedis</taxon>
        <taxon>Sulfobacillus</taxon>
    </lineage>
</organism>
<accession>A0A7Y0L724</accession>
<keyword evidence="3" id="KW-1185">Reference proteome</keyword>
<feature type="signal peptide" evidence="1">
    <location>
        <begin position="1"/>
        <end position="30"/>
    </location>
</feature>
<evidence type="ECO:0008006" key="4">
    <source>
        <dbReference type="Google" id="ProtNLM"/>
    </source>
</evidence>
<comment type="caution">
    <text evidence="2">The sequence shown here is derived from an EMBL/GenBank/DDBJ whole genome shotgun (WGS) entry which is preliminary data.</text>
</comment>
<dbReference type="PROSITE" id="PS51257">
    <property type="entry name" value="PROKAR_LIPOPROTEIN"/>
    <property type="match status" value="1"/>
</dbReference>
<evidence type="ECO:0000313" key="2">
    <source>
        <dbReference type="EMBL" id="NMP24492.1"/>
    </source>
</evidence>
<evidence type="ECO:0000256" key="1">
    <source>
        <dbReference type="SAM" id="SignalP"/>
    </source>
</evidence>
<reference evidence="2 3" key="1">
    <citation type="submission" date="2020-04" db="EMBL/GenBank/DDBJ databases">
        <authorList>
            <person name="Zhang R."/>
            <person name="Schippers A."/>
        </authorList>
    </citation>
    <scope>NUCLEOTIDE SEQUENCE [LARGE SCALE GENOMIC DNA]</scope>
    <source>
        <strain evidence="2 3">DSM 109850</strain>
    </source>
</reference>
<sequence>MTKFLRRAVWSGAGAVLLLSAAACGPTIHAAAQVRFRSVIRRVMVRAVGQTVQARAITARRVLVRYQFQAEGAHHRWRIVRPYRPSATYTAQAGETVRVAVLTAYQVAHHQWREAVTSGAITVPHASAPPTAAGSPVTTAAANLALPVSKADAFLYGPPSTTVVIAPSGTSWADEYAVLAANPLAYADHAPILLSASPTVLGQPVLSAMARLHATTAVLVGPANTPALRKALLARHLHVQGIGNGNPVQTGAAIARALQNASGQWHFSTVFVVTPNSAAADVTATSPADIDESPILVSTAPNRQGQISLPTPEAALAAQATTLYAIGAAGSTTVTGLPTNTQVVALGNSDPLNTAYQVDFHWFFGPWDTYGID</sequence>
<dbReference type="AlphaFoldDB" id="A0A7Y0L724"/>
<gene>
    <name evidence="2" type="ORF">HIJ39_19430</name>
</gene>